<accession>D5EPT1</accession>
<gene>
    <name evidence="1" type="ordered locus">Caka_2648</name>
</gene>
<evidence type="ECO:0008006" key="3">
    <source>
        <dbReference type="Google" id="ProtNLM"/>
    </source>
</evidence>
<evidence type="ECO:0000313" key="1">
    <source>
        <dbReference type="EMBL" id="ADE55664.1"/>
    </source>
</evidence>
<organism evidence="1 2">
    <name type="scientific">Coraliomargarita akajimensis (strain DSM 45221 / IAM 15411 / JCM 23193 / KCTC 12865 / 04OKA010-24)</name>
    <dbReference type="NCBI Taxonomy" id="583355"/>
    <lineage>
        <taxon>Bacteria</taxon>
        <taxon>Pseudomonadati</taxon>
        <taxon>Verrucomicrobiota</taxon>
        <taxon>Opitutia</taxon>
        <taxon>Puniceicoccales</taxon>
        <taxon>Coraliomargaritaceae</taxon>
        <taxon>Coraliomargarita</taxon>
    </lineage>
</organism>
<dbReference type="HOGENOM" id="CLU_962573_0_0_0"/>
<reference evidence="1 2" key="1">
    <citation type="journal article" date="2010" name="Stand. Genomic Sci.">
        <title>Complete genome sequence of Coraliomargarita akajimensis type strain (04OKA010-24).</title>
        <authorList>
            <person name="Mavromatis K."/>
            <person name="Abt B."/>
            <person name="Brambilla E."/>
            <person name="Lapidus A."/>
            <person name="Copeland A."/>
            <person name="Deshpande S."/>
            <person name="Nolan M."/>
            <person name="Lucas S."/>
            <person name="Tice H."/>
            <person name="Cheng J.F."/>
            <person name="Han C."/>
            <person name="Detter J.C."/>
            <person name="Woyke T."/>
            <person name="Goodwin L."/>
            <person name="Pitluck S."/>
            <person name="Held B."/>
            <person name="Brettin T."/>
            <person name="Tapia R."/>
            <person name="Ivanova N."/>
            <person name="Mikhailova N."/>
            <person name="Pati A."/>
            <person name="Liolios K."/>
            <person name="Chen A."/>
            <person name="Palaniappan K."/>
            <person name="Land M."/>
            <person name="Hauser L."/>
            <person name="Chang Y.J."/>
            <person name="Jeffries C.D."/>
            <person name="Rohde M."/>
            <person name="Goker M."/>
            <person name="Bristow J."/>
            <person name="Eisen J.A."/>
            <person name="Markowitz V."/>
            <person name="Hugenholtz P."/>
            <person name="Klenk H.P."/>
            <person name="Kyrpides N.C."/>
        </authorList>
    </citation>
    <scope>NUCLEOTIDE SEQUENCE [LARGE SCALE GENOMIC DNA]</scope>
    <source>
        <strain evidence="2">DSM 45221 / IAM 15411 / JCM 23193 / KCTC 12865</strain>
    </source>
</reference>
<dbReference type="SUPFAM" id="SSF48452">
    <property type="entry name" value="TPR-like"/>
    <property type="match status" value="1"/>
</dbReference>
<sequence>MQQLLQIPLLDRGFRITVTLLVLILTSRLLAPVEQPAWETVKARQVELGMEEIEGALGQGLVLGIFGGFRTVIADFLWIQMNQSWRQKERAKLNATLQLVTTLDPRAEFFWINGARMLAYDVPNWRIQQEGGYRVVPESRQQELDREQAEQAFVLLRRAQQYHPDNPKITMEFAQIYLNRLKDHAQAAEWFLKASKQDGAPFYAARIYAELLRRDGLDREAYEFYKQLFLDLPDDNAFAQKPVVLERIRELELELEIPIYERFLPFLEFE</sequence>
<dbReference type="EMBL" id="CP001998">
    <property type="protein sequence ID" value="ADE55664.1"/>
    <property type="molecule type" value="Genomic_DNA"/>
</dbReference>
<evidence type="ECO:0000313" key="2">
    <source>
        <dbReference type="Proteomes" id="UP000000925"/>
    </source>
</evidence>
<dbReference type="eggNOG" id="COG0457">
    <property type="taxonomic scope" value="Bacteria"/>
</dbReference>
<dbReference type="RefSeq" id="WP_013044386.1">
    <property type="nucleotide sequence ID" value="NC_014008.1"/>
</dbReference>
<dbReference type="AlphaFoldDB" id="D5EPT1"/>
<dbReference type="OrthoDB" id="192248at2"/>
<dbReference type="InterPro" id="IPR011990">
    <property type="entry name" value="TPR-like_helical_dom_sf"/>
</dbReference>
<proteinExistence type="predicted"/>
<protein>
    <recommendedName>
        <fullName evidence="3">Tetratricopeptide repeat protein</fullName>
    </recommendedName>
</protein>
<dbReference type="STRING" id="583355.Caka_2648"/>
<keyword evidence="2" id="KW-1185">Reference proteome</keyword>
<dbReference type="KEGG" id="caa:Caka_2648"/>
<name>D5EPT1_CORAD</name>
<dbReference type="Gene3D" id="1.25.40.10">
    <property type="entry name" value="Tetratricopeptide repeat domain"/>
    <property type="match status" value="1"/>
</dbReference>
<dbReference type="Proteomes" id="UP000000925">
    <property type="component" value="Chromosome"/>
</dbReference>